<comment type="caution">
    <text evidence="2">The sequence shown here is derived from an EMBL/GenBank/DDBJ whole genome shotgun (WGS) entry which is preliminary data.</text>
</comment>
<organism evidence="2 3">
    <name type="scientific">Ilex paraguariensis</name>
    <name type="common">yerba mate</name>
    <dbReference type="NCBI Taxonomy" id="185542"/>
    <lineage>
        <taxon>Eukaryota</taxon>
        <taxon>Viridiplantae</taxon>
        <taxon>Streptophyta</taxon>
        <taxon>Embryophyta</taxon>
        <taxon>Tracheophyta</taxon>
        <taxon>Spermatophyta</taxon>
        <taxon>Magnoliopsida</taxon>
        <taxon>eudicotyledons</taxon>
        <taxon>Gunneridae</taxon>
        <taxon>Pentapetalae</taxon>
        <taxon>asterids</taxon>
        <taxon>campanulids</taxon>
        <taxon>Aquifoliales</taxon>
        <taxon>Aquifoliaceae</taxon>
        <taxon>Ilex</taxon>
    </lineage>
</organism>
<name>A0ABC8TZR1_9AQUA</name>
<dbReference type="CDD" id="cd00030">
    <property type="entry name" value="C2"/>
    <property type="match status" value="1"/>
</dbReference>
<dbReference type="InterPro" id="IPR000008">
    <property type="entry name" value="C2_dom"/>
</dbReference>
<dbReference type="PANTHER" id="PTHR35503">
    <property type="entry name" value="OSJNBA0006M15.15 PROTEIN"/>
    <property type="match status" value="1"/>
</dbReference>
<reference evidence="2 3" key="1">
    <citation type="submission" date="2024-02" db="EMBL/GenBank/DDBJ databases">
        <authorList>
            <person name="Vignale AGUSTIN F."/>
            <person name="Sosa J E."/>
            <person name="Modenutti C."/>
        </authorList>
    </citation>
    <scope>NUCLEOTIDE SEQUENCE [LARGE SCALE GENOMIC DNA]</scope>
</reference>
<dbReference type="SUPFAM" id="SSF49562">
    <property type="entry name" value="C2 domain (Calcium/lipid-binding domain, CaLB)"/>
    <property type="match status" value="1"/>
</dbReference>
<gene>
    <name evidence="2" type="ORF">ILEXP_LOCUS44741</name>
</gene>
<proteinExistence type="predicted"/>
<dbReference type="Pfam" id="PF00168">
    <property type="entry name" value="C2"/>
    <property type="match status" value="1"/>
</dbReference>
<feature type="domain" description="C2" evidence="1">
    <location>
        <begin position="1"/>
        <end position="126"/>
    </location>
</feature>
<evidence type="ECO:0000259" key="1">
    <source>
        <dbReference type="PROSITE" id="PS50004"/>
    </source>
</evidence>
<dbReference type="Gene3D" id="2.60.40.150">
    <property type="entry name" value="C2 domain"/>
    <property type="match status" value="1"/>
</dbReference>
<dbReference type="PANTHER" id="PTHR35503:SF2">
    <property type="entry name" value="OS04G0455700 PROTEIN"/>
    <property type="match status" value="1"/>
</dbReference>
<dbReference type="PROSITE" id="PS50004">
    <property type="entry name" value="C2"/>
    <property type="match status" value="1"/>
</dbReference>
<evidence type="ECO:0000313" key="2">
    <source>
        <dbReference type="EMBL" id="CAK9174955.1"/>
    </source>
</evidence>
<evidence type="ECO:0000313" key="3">
    <source>
        <dbReference type="Proteomes" id="UP001642360"/>
    </source>
</evidence>
<keyword evidence="3" id="KW-1185">Reference proteome</keyword>
<dbReference type="InterPro" id="IPR035892">
    <property type="entry name" value="C2_domain_sf"/>
</dbReference>
<dbReference type="Proteomes" id="UP001642360">
    <property type="component" value="Unassembled WGS sequence"/>
</dbReference>
<accession>A0ABC8TZR1</accession>
<sequence>MGAHQNFSSLNCELRILRAKNIELKSTCHLFVRCYLSAGKKSRVQINSREISSNSDLFWDELFSLDCFGTEDSVNMLMQGKVVFELRRRNTAPLFGRIGRSQLLGKAEIPWKSVSEAPEMEIEKWVTMISKSRSGHEGFKPPAVKIAMKVQLLAVAETVRRKKNCRLTKWDECGCTDSWCNCVDYDIFALGAALEALALLTSLFSPNSASIVPLLSLLPSLRLGTLSLVAHNRWPLSTYQHHNRWSHYGMALIRRVQHSWAMCNHNVFDVTVFFVLKDNASCMEIKMDNDFYGYFPVTRAFRVDSAIVGFCLPRCSKWEL</sequence>
<dbReference type="EMBL" id="CAUOFW020006502">
    <property type="protein sequence ID" value="CAK9174955.1"/>
    <property type="molecule type" value="Genomic_DNA"/>
</dbReference>
<protein>
    <recommendedName>
        <fullName evidence="1">C2 domain-containing protein</fullName>
    </recommendedName>
</protein>
<dbReference type="AlphaFoldDB" id="A0ABC8TZR1"/>